<feature type="region of interest" description="Disordered" evidence="1">
    <location>
        <begin position="295"/>
        <end position="316"/>
    </location>
</feature>
<dbReference type="RefSeq" id="WP_386280388.1">
    <property type="nucleotide sequence ID" value="NZ_JBHSWA010000001.1"/>
</dbReference>
<protein>
    <recommendedName>
        <fullName evidence="4">Phage tail tape measure protein</fullName>
    </recommendedName>
</protein>
<reference evidence="3" key="1">
    <citation type="journal article" date="2019" name="Int. J. Syst. Evol. Microbiol.">
        <title>The Global Catalogue of Microorganisms (GCM) 10K type strain sequencing project: providing services to taxonomists for standard genome sequencing and annotation.</title>
        <authorList>
            <consortium name="The Broad Institute Genomics Platform"/>
            <consortium name="The Broad Institute Genome Sequencing Center for Infectious Disease"/>
            <person name="Wu L."/>
            <person name="Ma J."/>
        </authorList>
    </citation>
    <scope>NUCLEOTIDE SEQUENCE [LARGE SCALE GENOMIC DNA]</scope>
    <source>
        <strain evidence="3">NBRC 111368</strain>
    </source>
</reference>
<dbReference type="EMBL" id="JBHSWA010000001">
    <property type="protein sequence ID" value="MFC6640814.1"/>
    <property type="molecule type" value="Genomic_DNA"/>
</dbReference>
<evidence type="ECO:0008006" key="4">
    <source>
        <dbReference type="Google" id="ProtNLM"/>
    </source>
</evidence>
<gene>
    <name evidence="2" type="ORF">ACFQAU_02800</name>
</gene>
<evidence type="ECO:0000313" key="2">
    <source>
        <dbReference type="EMBL" id="MFC6640814.1"/>
    </source>
</evidence>
<dbReference type="Proteomes" id="UP001596403">
    <property type="component" value="Unassembled WGS sequence"/>
</dbReference>
<accession>A0ABW1YU78</accession>
<organism evidence="2 3">
    <name type="scientific">Sulfitobacter profundi</name>
    <dbReference type="NCBI Taxonomy" id="2679961"/>
    <lineage>
        <taxon>Bacteria</taxon>
        <taxon>Pseudomonadati</taxon>
        <taxon>Pseudomonadota</taxon>
        <taxon>Alphaproteobacteria</taxon>
        <taxon>Rhodobacterales</taxon>
        <taxon>Roseobacteraceae</taxon>
        <taxon>Sulfitobacter</taxon>
    </lineage>
</organism>
<keyword evidence="3" id="KW-1185">Reference proteome</keyword>
<name>A0ABW1YU78_9RHOB</name>
<sequence>MAAFLLKMGDGAEESGEKIKVFGDYVADAEAALGRAEAAMATASAGGLDDLAEKYGTLTDKIRNLADALADIEMRAAQSAVGAVLDKALGDGFQAEVDKVFGTVGAAIVNAGSEAAQSEAAAMRESLAGLKSEMDMIALSGMGIPEALKAQFAEMQAELAAVEGRVADMGSLGSELGVSVETLQSLDALQEKLELAREAGEFHGVADALSEIRVILQGAGDDIDQLVIDALAQAEDQARKMAKELGQADEAAVSLAENAAHIAGGLSPAVSEAIRLAEWLGISLKTAQVLAKLGPQGMPEAPQGGRGGDPRTMGGSIEDWRYREADSFLENWEPPKPSRSGRSARSGGSGGGGRSRKTEAEKTAAKEASAATRKYESAVKALEKAFGENEARAEGYREKLDALKTQFDAGKISAKDYAGGVDKIKDAFQESARQAKSLEDAAAQTFASIVTGSASAGDALSSLFSNLANQLAQSAFSGLFGGSEVFAGLGDLISGNFEGGGYTGNAPRAGGLDGKGGFLAMMHPKESVIDHTKGGGGAAGSGGGGSVNINVSVSGARGNSEISEMVKTGVSQGLQHYDRSVLPRSVKQINSDPRRIG</sequence>
<feature type="compositionally biased region" description="Basic and acidic residues" evidence="1">
    <location>
        <begin position="356"/>
        <end position="365"/>
    </location>
</feature>
<proteinExistence type="predicted"/>
<evidence type="ECO:0000256" key="1">
    <source>
        <dbReference type="SAM" id="MobiDB-lite"/>
    </source>
</evidence>
<evidence type="ECO:0000313" key="3">
    <source>
        <dbReference type="Proteomes" id="UP001596403"/>
    </source>
</evidence>
<feature type="region of interest" description="Disordered" evidence="1">
    <location>
        <begin position="329"/>
        <end position="370"/>
    </location>
</feature>
<comment type="caution">
    <text evidence="2">The sequence shown here is derived from an EMBL/GenBank/DDBJ whole genome shotgun (WGS) entry which is preliminary data.</text>
</comment>